<evidence type="ECO:0000313" key="1">
    <source>
        <dbReference type="EMBL" id="GMH78656.1"/>
    </source>
</evidence>
<dbReference type="AlphaFoldDB" id="A0A9W7AVP8"/>
<sequence>MWGCDGGDCDVCGSDPIVDASLQYVTTKIKGRCNNHGLIQVDDTWSTCEDVIGRGLMSCETDLCDECDWAGYCDKACGICKDVKGGDEDEGGTCSEEYEKVVKQYASLSKEWTERGSRPPSVVFVENSGSNLTSLRKLSQNAPNIEFLSWHDVHKTPVSRGKGIFEYRSIQYGVDNSFKIKKCNNVIKVTGRYFVKSLFDEIERLKNEKEYKLVVQSTENFWNMHENDGGIIRSEVVGFDKGVAGWLFRGQNEALGLPMERILRLRVRELEEVGGGGVGYFGAMGIDSTRNAEGVLIEFL</sequence>
<accession>A0A9W7AVP8</accession>
<organism evidence="1 2">
    <name type="scientific">Triparma laevis f. inornata</name>
    <dbReference type="NCBI Taxonomy" id="1714386"/>
    <lineage>
        <taxon>Eukaryota</taxon>
        <taxon>Sar</taxon>
        <taxon>Stramenopiles</taxon>
        <taxon>Ochrophyta</taxon>
        <taxon>Bolidophyceae</taxon>
        <taxon>Parmales</taxon>
        <taxon>Triparmaceae</taxon>
        <taxon>Triparma</taxon>
    </lineage>
</organism>
<reference evidence="2" key="1">
    <citation type="journal article" date="2023" name="Commun. Biol.">
        <title>Genome analysis of Parmales, the sister group of diatoms, reveals the evolutionary specialization of diatoms from phago-mixotrophs to photoautotrophs.</title>
        <authorList>
            <person name="Ban H."/>
            <person name="Sato S."/>
            <person name="Yoshikawa S."/>
            <person name="Yamada K."/>
            <person name="Nakamura Y."/>
            <person name="Ichinomiya M."/>
            <person name="Sato N."/>
            <person name="Blanc-Mathieu R."/>
            <person name="Endo H."/>
            <person name="Kuwata A."/>
            <person name="Ogata H."/>
        </authorList>
    </citation>
    <scope>NUCLEOTIDE SEQUENCE [LARGE SCALE GENOMIC DNA]</scope>
</reference>
<proteinExistence type="predicted"/>
<evidence type="ECO:0000313" key="2">
    <source>
        <dbReference type="Proteomes" id="UP001162640"/>
    </source>
</evidence>
<dbReference type="EMBL" id="BLQM01000254">
    <property type="protein sequence ID" value="GMH78656.1"/>
    <property type="molecule type" value="Genomic_DNA"/>
</dbReference>
<gene>
    <name evidence="1" type="ORF">TL16_g07888</name>
</gene>
<comment type="caution">
    <text evidence="1">The sequence shown here is derived from an EMBL/GenBank/DDBJ whole genome shotgun (WGS) entry which is preliminary data.</text>
</comment>
<protein>
    <submittedName>
        <fullName evidence="1">Uncharacterized protein</fullName>
    </submittedName>
</protein>
<dbReference type="Proteomes" id="UP001162640">
    <property type="component" value="Unassembled WGS sequence"/>
</dbReference>
<name>A0A9W7AVP8_9STRA</name>